<dbReference type="GO" id="GO:0005829">
    <property type="term" value="C:cytosol"/>
    <property type="evidence" value="ECO:0007669"/>
    <property type="project" value="TreeGrafter"/>
</dbReference>
<evidence type="ECO:0000259" key="1">
    <source>
        <dbReference type="Pfam" id="PF02538"/>
    </source>
</evidence>
<dbReference type="InterPro" id="IPR003692">
    <property type="entry name" value="Hydantoinase_B"/>
</dbReference>
<gene>
    <name evidence="2" type="ORF">N7537_004342</name>
</gene>
<name>A0AAD6H664_9EURO</name>
<dbReference type="RefSeq" id="XP_056755147.1">
    <property type="nucleotide sequence ID" value="XM_056895399.1"/>
</dbReference>
<protein>
    <recommendedName>
        <fullName evidence="1">Hydantoinase B/oxoprolinase domain-containing protein</fullName>
    </recommendedName>
</protein>
<proteinExistence type="predicted"/>
<dbReference type="Proteomes" id="UP001213799">
    <property type="component" value="Unassembled WGS sequence"/>
</dbReference>
<dbReference type="AlphaFoldDB" id="A0AAD6H664"/>
<dbReference type="PANTHER" id="PTHR11365">
    <property type="entry name" value="5-OXOPROLINASE RELATED"/>
    <property type="match status" value="1"/>
</dbReference>
<dbReference type="Pfam" id="PF02538">
    <property type="entry name" value="Hydantoinase_B"/>
    <property type="match status" value="2"/>
</dbReference>
<dbReference type="PANTHER" id="PTHR11365:SF2">
    <property type="entry name" value="5-OXOPROLINASE"/>
    <property type="match status" value="1"/>
</dbReference>
<accession>A0AAD6H664</accession>
<organism evidence="2 3">
    <name type="scientific">Penicillium hordei</name>
    <dbReference type="NCBI Taxonomy" id="40994"/>
    <lineage>
        <taxon>Eukaryota</taxon>
        <taxon>Fungi</taxon>
        <taxon>Dikarya</taxon>
        <taxon>Ascomycota</taxon>
        <taxon>Pezizomycotina</taxon>
        <taxon>Eurotiomycetes</taxon>
        <taxon>Eurotiomycetidae</taxon>
        <taxon>Eurotiales</taxon>
        <taxon>Aspergillaceae</taxon>
        <taxon>Penicillium</taxon>
    </lineage>
</organism>
<dbReference type="GeneID" id="81585641"/>
<dbReference type="GO" id="GO:0017168">
    <property type="term" value="F:5-oxoprolinase (ATP-hydrolyzing) activity"/>
    <property type="evidence" value="ECO:0007669"/>
    <property type="project" value="TreeGrafter"/>
</dbReference>
<dbReference type="GO" id="GO:0006749">
    <property type="term" value="P:glutathione metabolic process"/>
    <property type="evidence" value="ECO:0007669"/>
    <property type="project" value="TreeGrafter"/>
</dbReference>
<reference evidence="2" key="2">
    <citation type="submission" date="2023-01" db="EMBL/GenBank/DDBJ databases">
        <authorList>
            <person name="Petersen C."/>
        </authorList>
    </citation>
    <scope>NUCLEOTIDE SEQUENCE</scope>
    <source>
        <strain evidence="2">IBT 12815</strain>
    </source>
</reference>
<dbReference type="InterPro" id="IPR045079">
    <property type="entry name" value="Oxoprolinase-like"/>
</dbReference>
<comment type="caution">
    <text evidence="2">The sequence shown here is derived from an EMBL/GenBank/DDBJ whole genome shotgun (WGS) entry which is preliminary data.</text>
</comment>
<dbReference type="EMBL" id="JAQJAE010000002">
    <property type="protein sequence ID" value="KAJ5607723.1"/>
    <property type="molecule type" value="Genomic_DNA"/>
</dbReference>
<feature type="domain" description="Hydantoinase B/oxoprolinase" evidence="1">
    <location>
        <begin position="1"/>
        <end position="77"/>
    </location>
</feature>
<reference evidence="2" key="1">
    <citation type="journal article" date="2023" name="IMA Fungus">
        <title>Comparative genomic study of the Penicillium genus elucidates a diverse pangenome and 15 lateral gene transfer events.</title>
        <authorList>
            <person name="Petersen C."/>
            <person name="Sorensen T."/>
            <person name="Nielsen M.R."/>
            <person name="Sondergaard T.E."/>
            <person name="Sorensen J.L."/>
            <person name="Fitzpatrick D.A."/>
            <person name="Frisvad J.C."/>
            <person name="Nielsen K.L."/>
        </authorList>
    </citation>
    <scope>NUCLEOTIDE SEQUENCE</scope>
    <source>
        <strain evidence="2">IBT 12815</strain>
    </source>
</reference>
<feature type="domain" description="Hydantoinase B/oxoprolinase" evidence="1">
    <location>
        <begin position="81"/>
        <end position="168"/>
    </location>
</feature>
<sequence>MEYAVRYQHEKPGGNLKLADHILTNHPLAGGTHLPDITIVTPVWDGEGKNIIFYVASRGHHAEIDGIAPGSMPSNSKILSTRTYNDNVSDLKAAIAANHKGAQLLEALVIENTLGVVHFYMDAIKCNAEVAVRELLKSISHKNKGVPLRLSDFMDDGTEIKLEIRIDSEL</sequence>
<evidence type="ECO:0000313" key="2">
    <source>
        <dbReference type="EMBL" id="KAJ5607723.1"/>
    </source>
</evidence>
<keyword evidence="3" id="KW-1185">Reference proteome</keyword>
<evidence type="ECO:0000313" key="3">
    <source>
        <dbReference type="Proteomes" id="UP001213799"/>
    </source>
</evidence>